<organism evidence="5 6">
    <name type="scientific">Halioglobus japonicus</name>
    <dbReference type="NCBI Taxonomy" id="930805"/>
    <lineage>
        <taxon>Bacteria</taxon>
        <taxon>Pseudomonadati</taxon>
        <taxon>Pseudomonadota</taxon>
        <taxon>Gammaproteobacteria</taxon>
        <taxon>Cellvibrionales</taxon>
        <taxon>Halieaceae</taxon>
        <taxon>Halioglobus</taxon>
    </lineage>
</organism>
<keyword evidence="3" id="KW-0949">S-adenosyl-L-methionine</keyword>
<evidence type="ECO:0000259" key="4">
    <source>
        <dbReference type="Pfam" id="PF05175"/>
    </source>
</evidence>
<dbReference type="SUPFAM" id="SSF53335">
    <property type="entry name" value="S-adenosyl-L-methionine-dependent methyltransferases"/>
    <property type="match status" value="1"/>
</dbReference>
<dbReference type="EMBL" id="PKUR01000002">
    <property type="protein sequence ID" value="PLW86880.1"/>
    <property type="molecule type" value="Genomic_DNA"/>
</dbReference>
<keyword evidence="5" id="KW-0689">Ribosomal protein</keyword>
<sequence length="301" mass="32783">MTDMTVGQAIDHCHDALLASPVFYGHGTDNPWDEAVQLVLAVADLPADADESHLPHPVSDAQWRQISQLLKRRIDEQIPLPYLLGRAWFAGLEFICDHRALVPRSPLAELILHDYQPWYSGPAPKRILDLCCGGGCIGLAAAYYTPGASVDLLDLDRDALALAKENIDHMGLGNRVRALESDLFTAADGQQYDLILSNPPYVDASDLAAMPVEFSHEPAIALGSGADGLDLTRQILAQAADFLTPSGLLVVELGNSWPALERAYPRVPFTWLEFEHGGHGVFALTAQELQEYAASLRPESV</sequence>
<comment type="caution">
    <text evidence="5">The sequence shown here is derived from an EMBL/GenBank/DDBJ whole genome shotgun (WGS) entry which is preliminary data.</text>
</comment>
<proteinExistence type="predicted"/>
<accession>A0AAP8SNQ3</accession>
<evidence type="ECO:0000256" key="3">
    <source>
        <dbReference type="ARBA" id="ARBA00022691"/>
    </source>
</evidence>
<dbReference type="GO" id="GO:0032259">
    <property type="term" value="P:methylation"/>
    <property type="evidence" value="ECO:0007669"/>
    <property type="project" value="UniProtKB-KW"/>
</dbReference>
<reference evidence="5 6" key="1">
    <citation type="submission" date="2018-01" db="EMBL/GenBank/DDBJ databases">
        <title>The draft genome sequence of Halioglobus japonicus S1-36.</title>
        <authorList>
            <person name="Du Z.-J."/>
            <person name="Shi M.-J."/>
        </authorList>
    </citation>
    <scope>NUCLEOTIDE SEQUENCE [LARGE SCALE GENOMIC DNA]</scope>
    <source>
        <strain evidence="5 6">S1-36</strain>
    </source>
</reference>
<gene>
    <name evidence="5" type="ORF">C0029_10950</name>
</gene>
<dbReference type="InterPro" id="IPR017127">
    <property type="entry name" value="Ribosome_uL3_MTase"/>
</dbReference>
<dbReference type="NCBIfam" id="TIGR03533">
    <property type="entry name" value="L3_gln_methyl"/>
    <property type="match status" value="1"/>
</dbReference>
<dbReference type="PROSITE" id="PS00092">
    <property type="entry name" value="N6_MTASE"/>
    <property type="match status" value="1"/>
</dbReference>
<dbReference type="PANTHER" id="PTHR47806:SF1">
    <property type="entry name" value="RIBOSOMAL PROTEIN UL3 GLUTAMINE METHYLTRANSFERASE"/>
    <property type="match status" value="1"/>
</dbReference>
<keyword evidence="1 5" id="KW-0489">Methyltransferase</keyword>
<protein>
    <submittedName>
        <fullName evidence="5">50S ribosomal protein L3 N(5)-glutamine methyltransferase</fullName>
    </submittedName>
</protein>
<dbReference type="InterPro" id="IPR029063">
    <property type="entry name" value="SAM-dependent_MTases_sf"/>
</dbReference>
<evidence type="ECO:0000313" key="6">
    <source>
        <dbReference type="Proteomes" id="UP000235162"/>
    </source>
</evidence>
<dbReference type="RefSeq" id="WP_084199707.1">
    <property type="nucleotide sequence ID" value="NZ_BMYL01000009.1"/>
</dbReference>
<evidence type="ECO:0000256" key="1">
    <source>
        <dbReference type="ARBA" id="ARBA00022603"/>
    </source>
</evidence>
<dbReference type="Proteomes" id="UP000235162">
    <property type="component" value="Unassembled WGS sequence"/>
</dbReference>
<dbReference type="GO" id="GO:0036009">
    <property type="term" value="F:protein-glutamine N-methyltransferase activity"/>
    <property type="evidence" value="ECO:0007669"/>
    <property type="project" value="InterPro"/>
</dbReference>
<dbReference type="Pfam" id="PF05175">
    <property type="entry name" value="MTS"/>
    <property type="match status" value="1"/>
</dbReference>
<dbReference type="InterPro" id="IPR007848">
    <property type="entry name" value="Small_mtfrase_dom"/>
</dbReference>
<keyword evidence="2" id="KW-0808">Transferase</keyword>
<dbReference type="CDD" id="cd02440">
    <property type="entry name" value="AdoMet_MTases"/>
    <property type="match status" value="1"/>
</dbReference>
<keyword evidence="6" id="KW-1185">Reference proteome</keyword>
<dbReference type="GO" id="GO:0003676">
    <property type="term" value="F:nucleic acid binding"/>
    <property type="evidence" value="ECO:0007669"/>
    <property type="project" value="InterPro"/>
</dbReference>
<dbReference type="NCBIfam" id="TIGR00536">
    <property type="entry name" value="hemK_fam"/>
    <property type="match status" value="1"/>
</dbReference>
<dbReference type="InterPro" id="IPR002052">
    <property type="entry name" value="DNA_methylase_N6_adenine_CS"/>
</dbReference>
<dbReference type="GO" id="GO:0005840">
    <property type="term" value="C:ribosome"/>
    <property type="evidence" value="ECO:0007669"/>
    <property type="project" value="UniProtKB-KW"/>
</dbReference>
<feature type="domain" description="Methyltransferase small" evidence="4">
    <location>
        <begin position="125"/>
        <end position="206"/>
    </location>
</feature>
<keyword evidence="5" id="KW-0687">Ribonucleoprotein</keyword>
<evidence type="ECO:0000256" key="2">
    <source>
        <dbReference type="ARBA" id="ARBA00022679"/>
    </source>
</evidence>
<dbReference type="InterPro" id="IPR004556">
    <property type="entry name" value="HemK-like"/>
</dbReference>
<dbReference type="PANTHER" id="PTHR47806">
    <property type="entry name" value="50S RIBOSOMAL PROTEIN L3 GLUTAMINE METHYLTRANSFERASE"/>
    <property type="match status" value="1"/>
</dbReference>
<dbReference type="GO" id="GO:0005829">
    <property type="term" value="C:cytosol"/>
    <property type="evidence" value="ECO:0007669"/>
    <property type="project" value="TreeGrafter"/>
</dbReference>
<dbReference type="AlphaFoldDB" id="A0AAP8SNQ3"/>
<evidence type="ECO:0000313" key="5">
    <source>
        <dbReference type="EMBL" id="PLW86880.1"/>
    </source>
</evidence>
<dbReference type="PIRSF" id="PIRSF037167">
    <property type="entry name" value="Mtase_YfcB_prd"/>
    <property type="match status" value="1"/>
</dbReference>
<name>A0AAP8SNQ3_9GAMM</name>
<dbReference type="Gene3D" id="3.40.50.150">
    <property type="entry name" value="Vaccinia Virus protein VP39"/>
    <property type="match status" value="1"/>
</dbReference>
<dbReference type="Gene3D" id="1.10.8.10">
    <property type="entry name" value="DNA helicase RuvA subunit, C-terminal domain"/>
    <property type="match status" value="1"/>
</dbReference>